<dbReference type="InterPro" id="IPR001867">
    <property type="entry name" value="OmpR/PhoB-type_DNA-bd"/>
</dbReference>
<comment type="similarity">
    <text evidence="1">Belongs to the AfsR/DnrI/RedD regulatory family.</text>
</comment>
<feature type="compositionally biased region" description="Low complexity" evidence="4">
    <location>
        <begin position="249"/>
        <end position="262"/>
    </location>
</feature>
<feature type="DNA-binding region" description="OmpR/PhoB-type" evidence="3">
    <location>
        <begin position="1"/>
        <end position="89"/>
    </location>
</feature>
<dbReference type="InterPro" id="IPR005158">
    <property type="entry name" value="BTAD"/>
</dbReference>
<keyword evidence="7" id="KW-1185">Reference proteome</keyword>
<proteinExistence type="inferred from homology"/>
<dbReference type="PRINTS" id="PR00364">
    <property type="entry name" value="DISEASERSIST"/>
</dbReference>
<name>A0ABN1Y478_9PSEU</name>
<dbReference type="PANTHER" id="PTHR47691:SF3">
    <property type="entry name" value="HTH-TYPE TRANSCRIPTIONAL REGULATOR RV0890C-RELATED"/>
    <property type="match status" value="1"/>
</dbReference>
<dbReference type="SMART" id="SM00862">
    <property type="entry name" value="Trans_reg_C"/>
    <property type="match status" value="1"/>
</dbReference>
<sequence length="1051" mass="109997">MEIRLLGTVSALDGSGAELLPAGPRLRGLLARLALDAGHPVDAATLVDALWGEAPPSTANALQSLVSRLRRSVGADRVRSAPGGYRLDVGADAVDALRFARLRREAAATADRERARELLDRALGLWSGPALADLREVAFAGPAAARLAEARAATAEELTRRTLEDGVPAPGTLRGVLTEVLAEQPLRETSAVALARLLHASGHRADALTVLDRTRSALAAELGVDPGPELRAARTELLHDAPAGNGRVAAPAPATRAGPAGTPRHRAPALTSFIGREDDLARLRSLLAGARLVTVTGPGGAGKTRIVAEVVRDLDRPVEVAELAPLAGPEQLAATVLHAVGGPDLSLGDRTGPGTLARLRTALAGRELLLVLDNCEHLIDPVATLVHDLLGTVPGLTVLATSREPLGVPGEVLHPLGALDDAQAARLFTDRAAAVAPGFTADPATVTEICRRLDGQPLPIELAAARARTLSAREIADRLADRFRLLVTGSRTVLPRHQTLRAVVDWSWDLLGAAERTLADRFGVFAGPVGAHAVETVCGGGGLDGDPLGLLDALVEKSLVVATQDPGGGPTRYRMLETIREYAAARLAESGGSGRMVRAHADWLLAVLEPAEPQLRTRAQLDTLATVRRVEGEAFRALDRAVTDPRPEHAHRLLAAVSWSWMIRGENIALLHWSDLVAALDAPADVPAVTTNRAIRALLLAGYVSVEGAPAEIDAVGSALPGLPHPRHPAVVLAGPVAEAFRSGDRTELGALVARGADPWLRGAAAFLASVHAENEGDLDEQRAYLRVAHPLFRSVGDRFGLGLTVASLGELEDLAGNGTAACTAWTESIALTAELGNLDDIPHYRMQLAGLAARRGDEAGAREHLELAASDLREHPHQRPASWIDWGRADVERRLGRPVHARTLLAESWNADGPGAGRMQRVALQHVFAAAAELDLGRIDAARVLLDAAADAALQSNDGPVLGMAAEASARWAVADGDPERAGELLGVAIARRGTLHLGDPEVVATRDAVVAALGEGGAVTAIDRGRAAPRDVAPRPLRAHDVRSAAGTG</sequence>
<dbReference type="Gene3D" id="1.25.40.10">
    <property type="entry name" value="Tetratricopeptide repeat domain"/>
    <property type="match status" value="2"/>
</dbReference>
<evidence type="ECO:0000256" key="1">
    <source>
        <dbReference type="ARBA" id="ARBA00005820"/>
    </source>
</evidence>
<dbReference type="SUPFAM" id="SSF48452">
    <property type="entry name" value="TPR-like"/>
    <property type="match status" value="2"/>
</dbReference>
<dbReference type="Gene3D" id="3.40.50.300">
    <property type="entry name" value="P-loop containing nucleotide triphosphate hydrolases"/>
    <property type="match status" value="1"/>
</dbReference>
<feature type="domain" description="OmpR/PhoB-type" evidence="5">
    <location>
        <begin position="1"/>
        <end position="89"/>
    </location>
</feature>
<evidence type="ECO:0000313" key="6">
    <source>
        <dbReference type="EMBL" id="GAA1397428.1"/>
    </source>
</evidence>
<feature type="region of interest" description="Disordered" evidence="4">
    <location>
        <begin position="243"/>
        <end position="266"/>
    </location>
</feature>
<dbReference type="InterPro" id="IPR036388">
    <property type="entry name" value="WH-like_DNA-bd_sf"/>
</dbReference>
<dbReference type="SMART" id="SM01043">
    <property type="entry name" value="BTAD"/>
    <property type="match status" value="1"/>
</dbReference>
<dbReference type="Gene3D" id="1.10.10.10">
    <property type="entry name" value="Winged helix-like DNA-binding domain superfamily/Winged helix DNA-binding domain"/>
    <property type="match status" value="1"/>
</dbReference>
<evidence type="ECO:0000256" key="3">
    <source>
        <dbReference type="PROSITE-ProRule" id="PRU01091"/>
    </source>
</evidence>
<dbReference type="InterPro" id="IPR027417">
    <property type="entry name" value="P-loop_NTPase"/>
</dbReference>
<organism evidence="6 7">
    <name type="scientific">Pseudonocardia kongjuensis</name>
    <dbReference type="NCBI Taxonomy" id="102227"/>
    <lineage>
        <taxon>Bacteria</taxon>
        <taxon>Bacillati</taxon>
        <taxon>Actinomycetota</taxon>
        <taxon>Actinomycetes</taxon>
        <taxon>Pseudonocardiales</taxon>
        <taxon>Pseudonocardiaceae</taxon>
        <taxon>Pseudonocardia</taxon>
    </lineage>
</organism>
<gene>
    <name evidence="6" type="ORF">GCM10009613_50130</name>
</gene>
<protein>
    <submittedName>
        <fullName evidence="6">BTAD domain-containing putative transcriptional regulator</fullName>
    </submittedName>
</protein>
<dbReference type="InterPro" id="IPR011990">
    <property type="entry name" value="TPR-like_helical_dom_sf"/>
</dbReference>
<evidence type="ECO:0000313" key="7">
    <source>
        <dbReference type="Proteomes" id="UP001501414"/>
    </source>
</evidence>
<evidence type="ECO:0000256" key="4">
    <source>
        <dbReference type="SAM" id="MobiDB-lite"/>
    </source>
</evidence>
<evidence type="ECO:0000259" key="5">
    <source>
        <dbReference type="PROSITE" id="PS51755"/>
    </source>
</evidence>
<reference evidence="6 7" key="1">
    <citation type="journal article" date="2019" name="Int. J. Syst. Evol. Microbiol.">
        <title>The Global Catalogue of Microorganisms (GCM) 10K type strain sequencing project: providing services to taxonomists for standard genome sequencing and annotation.</title>
        <authorList>
            <consortium name="The Broad Institute Genomics Platform"/>
            <consortium name="The Broad Institute Genome Sequencing Center for Infectious Disease"/>
            <person name="Wu L."/>
            <person name="Ma J."/>
        </authorList>
    </citation>
    <scope>NUCLEOTIDE SEQUENCE [LARGE SCALE GENOMIC DNA]</scope>
    <source>
        <strain evidence="6 7">JCM 11896</strain>
    </source>
</reference>
<dbReference type="SUPFAM" id="SSF46894">
    <property type="entry name" value="C-terminal effector domain of the bipartite response regulators"/>
    <property type="match status" value="1"/>
</dbReference>
<dbReference type="InterPro" id="IPR049945">
    <property type="entry name" value="AAA_22"/>
</dbReference>
<dbReference type="EMBL" id="BAAAJK010000034">
    <property type="protein sequence ID" value="GAA1397428.1"/>
    <property type="molecule type" value="Genomic_DNA"/>
</dbReference>
<dbReference type="InterPro" id="IPR016032">
    <property type="entry name" value="Sig_transdc_resp-reg_C-effctor"/>
</dbReference>
<accession>A0ABN1Y478</accession>
<dbReference type="Proteomes" id="UP001501414">
    <property type="component" value="Unassembled WGS sequence"/>
</dbReference>
<evidence type="ECO:0000256" key="2">
    <source>
        <dbReference type="ARBA" id="ARBA00023125"/>
    </source>
</evidence>
<keyword evidence="2 3" id="KW-0238">DNA-binding</keyword>
<dbReference type="Pfam" id="PF13401">
    <property type="entry name" value="AAA_22"/>
    <property type="match status" value="1"/>
</dbReference>
<dbReference type="PANTHER" id="PTHR47691">
    <property type="entry name" value="REGULATOR-RELATED"/>
    <property type="match status" value="1"/>
</dbReference>
<dbReference type="PROSITE" id="PS51755">
    <property type="entry name" value="OMPR_PHOB"/>
    <property type="match status" value="1"/>
</dbReference>
<dbReference type="Pfam" id="PF03704">
    <property type="entry name" value="BTAD"/>
    <property type="match status" value="1"/>
</dbReference>
<dbReference type="RefSeq" id="WP_344026730.1">
    <property type="nucleotide sequence ID" value="NZ_BAAAJK010000034.1"/>
</dbReference>
<dbReference type="Pfam" id="PF00486">
    <property type="entry name" value="Trans_reg_C"/>
    <property type="match status" value="1"/>
</dbReference>
<comment type="caution">
    <text evidence="6">The sequence shown here is derived from an EMBL/GenBank/DDBJ whole genome shotgun (WGS) entry which is preliminary data.</text>
</comment>
<dbReference type="SUPFAM" id="SSF52540">
    <property type="entry name" value="P-loop containing nucleoside triphosphate hydrolases"/>
    <property type="match status" value="1"/>
</dbReference>